<feature type="compositionally biased region" description="Polar residues" evidence="1">
    <location>
        <begin position="249"/>
        <end position="260"/>
    </location>
</feature>
<evidence type="ECO:0000313" key="2">
    <source>
        <dbReference type="EMBL" id="PPQ65804.1"/>
    </source>
</evidence>
<proteinExistence type="predicted"/>
<protein>
    <submittedName>
        <fullName evidence="2">Uncharacterized protein</fullName>
    </submittedName>
</protein>
<dbReference type="OrthoDB" id="3039272at2759"/>
<dbReference type="STRING" id="231916.A0A409VHQ1"/>
<accession>A0A409VHQ1</accession>
<comment type="caution">
    <text evidence="2">The sequence shown here is derived from an EMBL/GenBank/DDBJ whole genome shotgun (WGS) entry which is preliminary data.</text>
</comment>
<name>A0A409VHQ1_9AGAR</name>
<feature type="compositionally biased region" description="Basic and acidic residues" evidence="1">
    <location>
        <begin position="216"/>
        <end position="233"/>
    </location>
</feature>
<dbReference type="Proteomes" id="UP000284706">
    <property type="component" value="Unassembled WGS sequence"/>
</dbReference>
<feature type="compositionally biased region" description="Low complexity" evidence="1">
    <location>
        <begin position="203"/>
        <end position="215"/>
    </location>
</feature>
<feature type="compositionally biased region" description="Basic and acidic residues" evidence="1">
    <location>
        <begin position="101"/>
        <end position="112"/>
    </location>
</feature>
<feature type="region of interest" description="Disordered" evidence="1">
    <location>
        <begin position="241"/>
        <end position="260"/>
    </location>
</feature>
<feature type="compositionally biased region" description="Polar residues" evidence="1">
    <location>
        <begin position="124"/>
        <end position="135"/>
    </location>
</feature>
<feature type="region of interest" description="Disordered" evidence="1">
    <location>
        <begin position="356"/>
        <end position="376"/>
    </location>
</feature>
<feature type="region of interest" description="Disordered" evidence="1">
    <location>
        <begin position="97"/>
        <end position="234"/>
    </location>
</feature>
<feature type="region of interest" description="Disordered" evidence="1">
    <location>
        <begin position="18"/>
        <end position="80"/>
    </location>
</feature>
<gene>
    <name evidence="2" type="ORF">CVT26_000385</name>
</gene>
<evidence type="ECO:0000313" key="3">
    <source>
        <dbReference type="Proteomes" id="UP000284706"/>
    </source>
</evidence>
<dbReference type="InParanoid" id="A0A409VHQ1"/>
<organism evidence="2 3">
    <name type="scientific">Gymnopilus dilepis</name>
    <dbReference type="NCBI Taxonomy" id="231916"/>
    <lineage>
        <taxon>Eukaryota</taxon>
        <taxon>Fungi</taxon>
        <taxon>Dikarya</taxon>
        <taxon>Basidiomycota</taxon>
        <taxon>Agaricomycotina</taxon>
        <taxon>Agaricomycetes</taxon>
        <taxon>Agaricomycetidae</taxon>
        <taxon>Agaricales</taxon>
        <taxon>Agaricineae</taxon>
        <taxon>Hymenogastraceae</taxon>
        <taxon>Gymnopilus</taxon>
    </lineage>
</organism>
<feature type="compositionally biased region" description="Polar residues" evidence="1">
    <location>
        <begin position="24"/>
        <end position="46"/>
    </location>
</feature>
<sequence length="385" mass="41410">MDDILALARQTVHRLPVDGDDESYLNTTRRPSQSSHHAALPSSQGHATDVGDLRSVEGGPQWSAESAHLSGAIPMSTSFGGRSDMAQVARIVEQKSVACDEIDHSEDQHPQDPEPDQIWWGINDPNTLHDSQGKSLGSEEPVTAVASPSAVSLTMVGGSSSSSGHEAVLSTGQNSRRTSGKRNSLPGPRPMPSLEIKSRRHSSTPPSAFPSSPDSNFDRERQADAPDQSDKMSIKSFLSRLRTGRRKSVQSMSTIHATLPQTRGLEELPLFSASTSNTISPSLLNPPIVLPPSPAILTFPRGVTGNSYASSSPQQDQGIVRPPSLLWHPVVLPSPPSPVSTENSVMGEGLLHPRLSRYGHSQTSTPSLRDHEDYTRPINAVCQQF</sequence>
<keyword evidence="3" id="KW-1185">Reference proteome</keyword>
<dbReference type="EMBL" id="NHYE01005645">
    <property type="protein sequence ID" value="PPQ65804.1"/>
    <property type="molecule type" value="Genomic_DNA"/>
</dbReference>
<reference evidence="2 3" key="1">
    <citation type="journal article" date="2018" name="Evol. Lett.">
        <title>Horizontal gene cluster transfer increased hallucinogenic mushroom diversity.</title>
        <authorList>
            <person name="Reynolds H.T."/>
            <person name="Vijayakumar V."/>
            <person name="Gluck-Thaler E."/>
            <person name="Korotkin H.B."/>
            <person name="Matheny P.B."/>
            <person name="Slot J.C."/>
        </authorList>
    </citation>
    <scope>NUCLEOTIDE SEQUENCE [LARGE SCALE GENOMIC DNA]</scope>
    <source>
        <strain evidence="2 3">SRW20</strain>
    </source>
</reference>
<evidence type="ECO:0000256" key="1">
    <source>
        <dbReference type="SAM" id="MobiDB-lite"/>
    </source>
</evidence>
<dbReference type="AlphaFoldDB" id="A0A409VHQ1"/>